<keyword evidence="2" id="KW-1185">Reference proteome</keyword>
<evidence type="ECO:0000313" key="2">
    <source>
        <dbReference type="Proteomes" id="UP001454036"/>
    </source>
</evidence>
<accession>A0AAV3P3E1</accession>
<gene>
    <name evidence="1" type="ORF">LIER_35955</name>
</gene>
<name>A0AAV3P3E1_LITER</name>
<comment type="caution">
    <text evidence="1">The sequence shown here is derived from an EMBL/GenBank/DDBJ whole genome shotgun (WGS) entry which is preliminary data.</text>
</comment>
<sequence length="143" mass="16084">MIKFETIRNRSKIWWQIHSFRSQESSSSSFTDSGLIHHLHLPLQRDALGKATLVFLFQPPSPPFLPTLPTTNLAALAPPPPPPHPSFRTKLELKKKKASRSNISTIKGQRIKVNSRNPSNREGRKFSALCRSKSTGLAGFFHC</sequence>
<dbReference type="EMBL" id="BAABME010016114">
    <property type="protein sequence ID" value="GAA0144537.1"/>
    <property type="molecule type" value="Genomic_DNA"/>
</dbReference>
<dbReference type="AlphaFoldDB" id="A0AAV3P3E1"/>
<organism evidence="1 2">
    <name type="scientific">Lithospermum erythrorhizon</name>
    <name type="common">Purple gromwell</name>
    <name type="synonym">Lithospermum officinale var. erythrorhizon</name>
    <dbReference type="NCBI Taxonomy" id="34254"/>
    <lineage>
        <taxon>Eukaryota</taxon>
        <taxon>Viridiplantae</taxon>
        <taxon>Streptophyta</taxon>
        <taxon>Embryophyta</taxon>
        <taxon>Tracheophyta</taxon>
        <taxon>Spermatophyta</taxon>
        <taxon>Magnoliopsida</taxon>
        <taxon>eudicotyledons</taxon>
        <taxon>Gunneridae</taxon>
        <taxon>Pentapetalae</taxon>
        <taxon>asterids</taxon>
        <taxon>lamiids</taxon>
        <taxon>Boraginales</taxon>
        <taxon>Boraginaceae</taxon>
        <taxon>Boraginoideae</taxon>
        <taxon>Lithospermeae</taxon>
        <taxon>Lithospermum</taxon>
    </lineage>
</organism>
<proteinExistence type="predicted"/>
<reference evidence="1 2" key="1">
    <citation type="submission" date="2024-01" db="EMBL/GenBank/DDBJ databases">
        <title>The complete chloroplast genome sequence of Lithospermum erythrorhizon: insights into the phylogenetic relationship among Boraginaceae species and the maternal lineages of purple gromwells.</title>
        <authorList>
            <person name="Okada T."/>
            <person name="Watanabe K."/>
        </authorList>
    </citation>
    <scope>NUCLEOTIDE SEQUENCE [LARGE SCALE GENOMIC DNA]</scope>
</reference>
<dbReference type="Proteomes" id="UP001454036">
    <property type="component" value="Unassembled WGS sequence"/>
</dbReference>
<evidence type="ECO:0000313" key="1">
    <source>
        <dbReference type="EMBL" id="GAA0144537.1"/>
    </source>
</evidence>
<protein>
    <submittedName>
        <fullName evidence="1">Uncharacterized protein</fullName>
    </submittedName>
</protein>